<keyword evidence="4 13" id="KW-0999">Mitochondrion inner membrane</keyword>
<protein>
    <recommendedName>
        <fullName evidence="13">Ferrochelatase</fullName>
        <ecNumber evidence="13">4.98.1.1</ecNumber>
    </recommendedName>
</protein>
<evidence type="ECO:0000313" key="14">
    <source>
        <dbReference type="EMBL" id="CAG7730416.1"/>
    </source>
</evidence>
<organism evidence="14 15">
    <name type="scientific">Allacma fusca</name>
    <dbReference type="NCBI Taxonomy" id="39272"/>
    <lineage>
        <taxon>Eukaryota</taxon>
        <taxon>Metazoa</taxon>
        <taxon>Ecdysozoa</taxon>
        <taxon>Arthropoda</taxon>
        <taxon>Hexapoda</taxon>
        <taxon>Collembola</taxon>
        <taxon>Symphypleona</taxon>
        <taxon>Sminthuridae</taxon>
        <taxon>Allacma</taxon>
    </lineage>
</organism>
<keyword evidence="7" id="KW-0496">Mitochondrion</keyword>
<sequence length="375" mass="42644">LGLQSQLSSIAGHNYQLRRWKGTGILMLNMGGPRTTDEVGDFLLRLFQDRDIMQLPFQDRLGKWIATRRTPSIQEKYAEIGGGSPIFKWTDHQGALMCKLLDEISPESKPHKHYVGFRYAHPLTEEALGQMEKDGVTRAVAFSQYPQYSCATAGSSYHALHKYYGEKNPSIKWSVIDRWGTNKYLVETIAERVRDELKEFDESVRSRVVILFSAHSLPMKAVNRGDPYPAEVGATVQLVMDQLKYCNPYRLVWQSKVGPVPWLEPSTEEAIKSMSKKGMKNIILVPVAFTNEHIETLHELDIEYAKDLAKEVGANIKRAKSPNDHPLFIKGLAEIVANHLKSDVAVLPQILMTCPMCTRETCWETKKWLRSLNNK</sequence>
<comment type="subcellular location">
    <subcellularLocation>
        <location evidence="1">Mitochondrion inner membrane</location>
        <topology evidence="1">Peripheral membrane protein</topology>
        <orientation evidence="1">Matrix side</orientation>
    </subcellularLocation>
</comment>
<comment type="function">
    <text evidence="13">Catalyzes the ferrous insertion into protoporphyrin IX.</text>
</comment>
<comment type="similarity">
    <text evidence="3 13">Belongs to the ferrochelatase family.</text>
</comment>
<dbReference type="EC" id="4.98.1.1" evidence="13"/>
<dbReference type="UniPathway" id="UPA00252">
    <property type="reaction ID" value="UER00325"/>
</dbReference>
<dbReference type="NCBIfam" id="TIGR00109">
    <property type="entry name" value="hemH"/>
    <property type="match status" value="1"/>
</dbReference>
<evidence type="ECO:0000256" key="5">
    <source>
        <dbReference type="ARBA" id="ARBA00022946"/>
    </source>
</evidence>
<dbReference type="InterPro" id="IPR033644">
    <property type="entry name" value="Ferrochelatase_C"/>
</dbReference>
<feature type="non-terminal residue" evidence="14">
    <location>
        <position position="1"/>
    </location>
</feature>
<comment type="caution">
    <text evidence="14">The sequence shown here is derived from an EMBL/GenBank/DDBJ whole genome shotgun (WGS) entry which is preliminary data.</text>
</comment>
<dbReference type="Pfam" id="PF00762">
    <property type="entry name" value="Ferrochelatase"/>
    <property type="match status" value="1"/>
</dbReference>
<comment type="catalytic activity">
    <reaction evidence="12">
        <text>heme b + 2 H(+) = protoporphyrin IX + Fe(2+)</text>
        <dbReference type="Rhea" id="RHEA:22584"/>
        <dbReference type="ChEBI" id="CHEBI:15378"/>
        <dbReference type="ChEBI" id="CHEBI:29033"/>
        <dbReference type="ChEBI" id="CHEBI:57306"/>
        <dbReference type="ChEBI" id="CHEBI:60344"/>
        <dbReference type="EC" id="4.98.1.1"/>
    </reaction>
    <physiologicalReaction direction="right-to-left" evidence="12">
        <dbReference type="Rhea" id="RHEA:22586"/>
    </physiologicalReaction>
</comment>
<dbReference type="InterPro" id="IPR019772">
    <property type="entry name" value="Ferrochelatase_AS"/>
</dbReference>
<evidence type="ECO:0000256" key="10">
    <source>
        <dbReference type="ARBA" id="ARBA00023239"/>
    </source>
</evidence>
<accession>A0A8J2PB39</accession>
<dbReference type="EMBL" id="CAJVCH010193761">
    <property type="protein sequence ID" value="CAG7730416.1"/>
    <property type="molecule type" value="Genomic_DNA"/>
</dbReference>
<dbReference type="GO" id="GO:0006783">
    <property type="term" value="P:heme biosynthetic process"/>
    <property type="evidence" value="ECO:0007669"/>
    <property type="project" value="UniProtKB-UniRule"/>
</dbReference>
<dbReference type="GO" id="GO:0004325">
    <property type="term" value="F:ferrochelatase activity"/>
    <property type="evidence" value="ECO:0007669"/>
    <property type="project" value="UniProtKB-UniRule"/>
</dbReference>
<proteinExistence type="inferred from homology"/>
<keyword evidence="8 13" id="KW-0350">Heme biosynthesis</keyword>
<evidence type="ECO:0000256" key="2">
    <source>
        <dbReference type="ARBA" id="ARBA00004943"/>
    </source>
</evidence>
<dbReference type="InterPro" id="IPR033659">
    <property type="entry name" value="Ferrochelatase_N"/>
</dbReference>
<keyword evidence="5" id="KW-0809">Transit peptide</keyword>
<evidence type="ECO:0000256" key="6">
    <source>
        <dbReference type="ARBA" id="ARBA00023004"/>
    </source>
</evidence>
<evidence type="ECO:0000256" key="11">
    <source>
        <dbReference type="ARBA" id="ARBA00023244"/>
    </source>
</evidence>
<reference evidence="14" key="1">
    <citation type="submission" date="2021-06" db="EMBL/GenBank/DDBJ databases">
        <authorList>
            <person name="Hodson N. C."/>
            <person name="Mongue J. A."/>
            <person name="Jaron S. K."/>
        </authorList>
    </citation>
    <scope>NUCLEOTIDE SEQUENCE</scope>
</reference>
<dbReference type="GO" id="GO:0005743">
    <property type="term" value="C:mitochondrial inner membrane"/>
    <property type="evidence" value="ECO:0007669"/>
    <property type="project" value="UniProtKB-SubCell"/>
</dbReference>
<evidence type="ECO:0000256" key="12">
    <source>
        <dbReference type="ARBA" id="ARBA00049915"/>
    </source>
</evidence>
<keyword evidence="15" id="KW-1185">Reference proteome</keyword>
<keyword evidence="9" id="KW-0472">Membrane</keyword>
<evidence type="ECO:0000256" key="7">
    <source>
        <dbReference type="ARBA" id="ARBA00023128"/>
    </source>
</evidence>
<gene>
    <name evidence="14" type="ORF">AFUS01_LOCUS19062</name>
</gene>
<dbReference type="AlphaFoldDB" id="A0A8J2PB39"/>
<dbReference type="Proteomes" id="UP000708208">
    <property type="component" value="Unassembled WGS sequence"/>
</dbReference>
<dbReference type="PANTHER" id="PTHR11108">
    <property type="entry name" value="FERROCHELATASE"/>
    <property type="match status" value="1"/>
</dbReference>
<keyword evidence="10 13" id="KW-0456">Lyase</keyword>
<dbReference type="FunFam" id="3.40.50.1400:FF:000003">
    <property type="entry name" value="Ferrochelatase"/>
    <property type="match status" value="1"/>
</dbReference>
<dbReference type="PANTHER" id="PTHR11108:SF1">
    <property type="entry name" value="FERROCHELATASE, MITOCHONDRIAL"/>
    <property type="match status" value="1"/>
</dbReference>
<name>A0A8J2PB39_9HEXA</name>
<evidence type="ECO:0000256" key="3">
    <source>
        <dbReference type="ARBA" id="ARBA00007718"/>
    </source>
</evidence>
<dbReference type="CDD" id="cd00419">
    <property type="entry name" value="Ferrochelatase_C"/>
    <property type="match status" value="1"/>
</dbReference>
<evidence type="ECO:0000256" key="4">
    <source>
        <dbReference type="ARBA" id="ARBA00022792"/>
    </source>
</evidence>
<dbReference type="PROSITE" id="PS00534">
    <property type="entry name" value="FERROCHELATASE"/>
    <property type="match status" value="1"/>
</dbReference>
<dbReference type="HAMAP" id="MF_00323">
    <property type="entry name" value="Ferrochelatase"/>
    <property type="match status" value="1"/>
</dbReference>
<evidence type="ECO:0000313" key="15">
    <source>
        <dbReference type="Proteomes" id="UP000708208"/>
    </source>
</evidence>
<keyword evidence="6 13" id="KW-0408">Iron</keyword>
<evidence type="ECO:0000256" key="13">
    <source>
        <dbReference type="RuleBase" id="RU000607"/>
    </source>
</evidence>
<dbReference type="InterPro" id="IPR001015">
    <property type="entry name" value="Ferrochelatase"/>
</dbReference>
<comment type="pathway">
    <text evidence="2 13">Porphyrin-containing compound metabolism; protoheme biosynthesis; protoheme from protoporphyrin-IX: step 1/1.</text>
</comment>
<keyword evidence="11 13" id="KW-0627">Porphyrin biosynthesis</keyword>
<evidence type="ECO:0000256" key="8">
    <source>
        <dbReference type="ARBA" id="ARBA00023133"/>
    </source>
</evidence>
<dbReference type="OrthoDB" id="1323at2759"/>
<evidence type="ECO:0000256" key="9">
    <source>
        <dbReference type="ARBA" id="ARBA00023136"/>
    </source>
</evidence>
<evidence type="ECO:0000256" key="1">
    <source>
        <dbReference type="ARBA" id="ARBA00004443"/>
    </source>
</evidence>
<dbReference type="CDD" id="cd03411">
    <property type="entry name" value="Ferrochelatase_N"/>
    <property type="match status" value="1"/>
</dbReference>